<dbReference type="EMBL" id="PZDI01000008">
    <property type="protein sequence ID" value="PTH19014.1"/>
    <property type="molecule type" value="Genomic_DNA"/>
</dbReference>
<proteinExistence type="predicted"/>
<feature type="transmembrane region" description="Helical" evidence="1">
    <location>
        <begin position="115"/>
        <end position="134"/>
    </location>
</feature>
<feature type="transmembrane region" description="Helical" evidence="1">
    <location>
        <begin position="6"/>
        <end position="26"/>
    </location>
</feature>
<gene>
    <name evidence="2" type="ORF">BU607_02920</name>
</gene>
<keyword evidence="1" id="KW-0472">Membrane</keyword>
<keyword evidence="1" id="KW-1133">Transmembrane helix</keyword>
<reference evidence="2 3" key="1">
    <citation type="journal article" date="2016" name="Front. Microbiol.">
        <title>Comprehensive Phylogenetic Analysis of Bovine Non-aureus Staphylococci Species Based on Whole-Genome Sequencing.</title>
        <authorList>
            <person name="Naushad S."/>
            <person name="Barkema H.W."/>
            <person name="Luby C."/>
            <person name="Condas L.A."/>
            <person name="Nobrega D.B."/>
            <person name="Carson D.A."/>
            <person name="De Buck J."/>
        </authorList>
    </citation>
    <scope>NUCLEOTIDE SEQUENCE [LARGE SCALE GENOMIC DNA]</scope>
    <source>
        <strain evidence="2 3">SNUC 993</strain>
    </source>
</reference>
<keyword evidence="1" id="KW-0812">Transmembrane</keyword>
<protein>
    <submittedName>
        <fullName evidence="2">Uncharacterized protein</fullName>
    </submittedName>
</protein>
<evidence type="ECO:0000313" key="2">
    <source>
        <dbReference type="EMBL" id="PTH19014.1"/>
    </source>
</evidence>
<evidence type="ECO:0000256" key="1">
    <source>
        <dbReference type="SAM" id="Phobius"/>
    </source>
</evidence>
<organism evidence="2 3">
    <name type="scientific">Staphylococcus auricularis</name>
    <dbReference type="NCBI Taxonomy" id="29379"/>
    <lineage>
        <taxon>Bacteria</taxon>
        <taxon>Bacillati</taxon>
        <taxon>Bacillota</taxon>
        <taxon>Bacilli</taxon>
        <taxon>Bacillales</taxon>
        <taxon>Staphylococcaceae</taxon>
        <taxon>Staphylococcus</taxon>
    </lineage>
</organism>
<dbReference type="Proteomes" id="UP000242694">
    <property type="component" value="Unassembled WGS sequence"/>
</dbReference>
<keyword evidence="3" id="KW-1185">Reference proteome</keyword>
<name>A0ABX5IHA5_9STAP</name>
<feature type="transmembrane region" description="Helical" evidence="1">
    <location>
        <begin position="47"/>
        <end position="69"/>
    </location>
</feature>
<sequence length="168" mass="18918">MKLNNRLYPVVVVLFVTLRTVLFTCSRLPSKESGILIDLLSGGNVQTFVVLIILFIILLIGAIIVYQLLAALFNWTTEKLDLKNVDMRSLMVITYGILGLSILFNMLFDVFDHKILATLLNPVIIIGVIFSFLLVKNNKLILNHVLHSLVQYGSLVVMNAIITLWIFS</sequence>
<feature type="transmembrane region" description="Helical" evidence="1">
    <location>
        <begin position="89"/>
        <end position="108"/>
    </location>
</feature>
<evidence type="ECO:0000313" key="3">
    <source>
        <dbReference type="Proteomes" id="UP000242694"/>
    </source>
</evidence>
<accession>A0ABX5IHA5</accession>
<comment type="caution">
    <text evidence="2">The sequence shown here is derived from an EMBL/GenBank/DDBJ whole genome shotgun (WGS) entry which is preliminary data.</text>
</comment>
<feature type="transmembrane region" description="Helical" evidence="1">
    <location>
        <begin position="149"/>
        <end position="167"/>
    </location>
</feature>
<dbReference type="RefSeq" id="WP_107392285.1">
    <property type="nucleotide sequence ID" value="NZ_JAHCOE010000006.1"/>
</dbReference>